<accession>A0A2K3KQ34</accession>
<evidence type="ECO:0000256" key="1">
    <source>
        <dbReference type="SAM" id="MobiDB-lite"/>
    </source>
</evidence>
<keyword evidence="2" id="KW-0472">Membrane</keyword>
<evidence type="ECO:0000256" key="2">
    <source>
        <dbReference type="SAM" id="Phobius"/>
    </source>
</evidence>
<evidence type="ECO:0000313" key="4">
    <source>
        <dbReference type="Proteomes" id="UP000236291"/>
    </source>
</evidence>
<name>A0A2K3KQ34_TRIPR</name>
<dbReference type="Proteomes" id="UP000236291">
    <property type="component" value="Unassembled WGS sequence"/>
</dbReference>
<dbReference type="EMBL" id="ASHM01105015">
    <property type="protein sequence ID" value="PNX68379.1"/>
    <property type="molecule type" value="Genomic_DNA"/>
</dbReference>
<evidence type="ECO:0000313" key="3">
    <source>
        <dbReference type="EMBL" id="PNX68379.1"/>
    </source>
</evidence>
<reference evidence="3 4" key="1">
    <citation type="journal article" date="2014" name="Am. J. Bot.">
        <title>Genome assembly and annotation for red clover (Trifolium pratense; Fabaceae).</title>
        <authorList>
            <person name="Istvanek J."/>
            <person name="Jaros M."/>
            <person name="Krenek A."/>
            <person name="Repkova J."/>
        </authorList>
    </citation>
    <scope>NUCLEOTIDE SEQUENCE [LARGE SCALE GENOMIC DNA]</scope>
    <source>
        <strain evidence="4">cv. Tatra</strain>
        <tissue evidence="3">Young leaves</tissue>
    </source>
</reference>
<keyword evidence="2" id="KW-0812">Transmembrane</keyword>
<organism evidence="3 4">
    <name type="scientific">Trifolium pratense</name>
    <name type="common">Red clover</name>
    <dbReference type="NCBI Taxonomy" id="57577"/>
    <lineage>
        <taxon>Eukaryota</taxon>
        <taxon>Viridiplantae</taxon>
        <taxon>Streptophyta</taxon>
        <taxon>Embryophyta</taxon>
        <taxon>Tracheophyta</taxon>
        <taxon>Spermatophyta</taxon>
        <taxon>Magnoliopsida</taxon>
        <taxon>eudicotyledons</taxon>
        <taxon>Gunneridae</taxon>
        <taxon>Pentapetalae</taxon>
        <taxon>rosids</taxon>
        <taxon>fabids</taxon>
        <taxon>Fabales</taxon>
        <taxon>Fabaceae</taxon>
        <taxon>Papilionoideae</taxon>
        <taxon>50 kb inversion clade</taxon>
        <taxon>NPAAA clade</taxon>
        <taxon>Hologalegina</taxon>
        <taxon>IRL clade</taxon>
        <taxon>Trifolieae</taxon>
        <taxon>Trifolium</taxon>
    </lineage>
</organism>
<sequence length="57" mass="6115">MLIQDSSNTVQMTADQPSCNGNNTVLDGRNVMPMRASMMYLVVRVGGGAFVIPTVLL</sequence>
<keyword evidence="2" id="KW-1133">Transmembrane helix</keyword>
<proteinExistence type="predicted"/>
<dbReference type="AlphaFoldDB" id="A0A2K3KQ34"/>
<comment type="caution">
    <text evidence="3">The sequence shown here is derived from an EMBL/GenBank/DDBJ whole genome shotgun (WGS) entry which is preliminary data.</text>
</comment>
<protein>
    <submittedName>
        <fullName evidence="3">Uncharacterized protein</fullName>
    </submittedName>
</protein>
<gene>
    <name evidence="3" type="ORF">L195_g056137</name>
</gene>
<reference evidence="3 4" key="2">
    <citation type="journal article" date="2017" name="Front. Plant Sci.">
        <title>Gene Classification and Mining of Molecular Markers Useful in Red Clover (Trifolium pratense) Breeding.</title>
        <authorList>
            <person name="Istvanek J."/>
            <person name="Dluhosova J."/>
            <person name="Dluhos P."/>
            <person name="Patkova L."/>
            <person name="Nedelnik J."/>
            <person name="Repkova J."/>
        </authorList>
    </citation>
    <scope>NUCLEOTIDE SEQUENCE [LARGE SCALE GENOMIC DNA]</scope>
    <source>
        <strain evidence="4">cv. Tatra</strain>
        <tissue evidence="3">Young leaves</tissue>
    </source>
</reference>
<feature type="region of interest" description="Disordered" evidence="1">
    <location>
        <begin position="1"/>
        <end position="21"/>
    </location>
</feature>
<feature type="transmembrane region" description="Helical" evidence="2">
    <location>
        <begin position="38"/>
        <end position="56"/>
    </location>
</feature>